<keyword evidence="3" id="KW-1185">Reference proteome</keyword>
<sequence length="243" mass="25793">MATTALALLQEVIDQPPRERLENVLLMAESGMGKTSLIRKFERANAAAGRDGEGVRRMPVVAGLMPPEPTEHDFGQVLAALGAPSITARPVGRAVTSRRDVACRCCGIGSFRACRCASPRRSTRRACVGCWPNGPAASRCTSIVPPSAPRSRPPARARSGSPPPRSRRRQFGVAPRSPQPVRSGGFLTLLALSDRGARCAAPSSRAAADARRGLHLMARPTQARRHPRGGRPRPAGPLVVALV</sequence>
<dbReference type="RefSeq" id="WP_202832487.1">
    <property type="nucleotide sequence ID" value="NZ_JAETWB010000005.1"/>
</dbReference>
<gene>
    <name evidence="2" type="ORF">JMJ56_14390</name>
</gene>
<feature type="region of interest" description="Disordered" evidence="1">
    <location>
        <begin position="203"/>
        <end position="236"/>
    </location>
</feature>
<evidence type="ECO:0000313" key="3">
    <source>
        <dbReference type="Proteomes" id="UP000660885"/>
    </source>
</evidence>
<evidence type="ECO:0000256" key="1">
    <source>
        <dbReference type="SAM" id="MobiDB-lite"/>
    </source>
</evidence>
<name>A0ABS1U3F2_9PROT</name>
<organism evidence="2 3">
    <name type="scientific">Belnapia arida</name>
    <dbReference type="NCBI Taxonomy" id="2804533"/>
    <lineage>
        <taxon>Bacteria</taxon>
        <taxon>Pseudomonadati</taxon>
        <taxon>Pseudomonadota</taxon>
        <taxon>Alphaproteobacteria</taxon>
        <taxon>Acetobacterales</taxon>
        <taxon>Roseomonadaceae</taxon>
        <taxon>Belnapia</taxon>
    </lineage>
</organism>
<comment type="caution">
    <text evidence="2">The sequence shown here is derived from an EMBL/GenBank/DDBJ whole genome shotgun (WGS) entry which is preliminary data.</text>
</comment>
<dbReference type="InterPro" id="IPR008868">
    <property type="entry name" value="TniB"/>
</dbReference>
<accession>A0ABS1U3F2</accession>
<dbReference type="Pfam" id="PF05621">
    <property type="entry name" value="TniB"/>
    <property type="match status" value="1"/>
</dbReference>
<feature type="compositionally biased region" description="Basic residues" evidence="1">
    <location>
        <begin position="222"/>
        <end position="231"/>
    </location>
</feature>
<reference evidence="2 3" key="1">
    <citation type="submission" date="2021-01" db="EMBL/GenBank/DDBJ databases">
        <title>Belnapia mucosa sp. nov. and Belnapia arida sp. nov., isolated from the Tabernas Desert (Almeria, Spain).</title>
        <authorList>
            <person name="Molina-Menor E."/>
            <person name="Vidal-Verdu A."/>
            <person name="Calonge A."/>
            <person name="Satari L."/>
            <person name="Pereto J."/>
            <person name="Porcar M."/>
        </authorList>
    </citation>
    <scope>NUCLEOTIDE SEQUENCE [LARGE SCALE GENOMIC DNA]</scope>
    <source>
        <strain evidence="2 3">T18</strain>
    </source>
</reference>
<proteinExistence type="predicted"/>
<dbReference type="Proteomes" id="UP000660885">
    <property type="component" value="Unassembled WGS sequence"/>
</dbReference>
<feature type="region of interest" description="Disordered" evidence="1">
    <location>
        <begin position="141"/>
        <end position="180"/>
    </location>
</feature>
<dbReference type="EMBL" id="JAETWB010000005">
    <property type="protein sequence ID" value="MBL6079204.1"/>
    <property type="molecule type" value="Genomic_DNA"/>
</dbReference>
<evidence type="ECO:0000313" key="2">
    <source>
        <dbReference type="EMBL" id="MBL6079204.1"/>
    </source>
</evidence>
<protein>
    <submittedName>
        <fullName evidence="2">TniB family NTP-binding protein</fullName>
    </submittedName>
</protein>